<dbReference type="EMBL" id="JBHSFK010000018">
    <property type="protein sequence ID" value="MFC4503104.1"/>
    <property type="molecule type" value="Genomic_DNA"/>
</dbReference>
<evidence type="ECO:0000256" key="2">
    <source>
        <dbReference type="SAM" id="Phobius"/>
    </source>
</evidence>
<feature type="transmembrane region" description="Helical" evidence="2">
    <location>
        <begin position="9"/>
        <end position="29"/>
    </location>
</feature>
<keyword evidence="2" id="KW-0812">Transmembrane</keyword>
<feature type="region of interest" description="Disordered" evidence="1">
    <location>
        <begin position="197"/>
        <end position="252"/>
    </location>
</feature>
<organism evidence="3 4">
    <name type="scientific">Streptomyces vulcanius</name>
    <dbReference type="NCBI Taxonomy" id="1441876"/>
    <lineage>
        <taxon>Bacteria</taxon>
        <taxon>Bacillati</taxon>
        <taxon>Actinomycetota</taxon>
        <taxon>Actinomycetes</taxon>
        <taxon>Kitasatosporales</taxon>
        <taxon>Streptomycetaceae</taxon>
        <taxon>Streptomyces</taxon>
    </lineage>
</organism>
<accession>A0ABV9ATM6</accession>
<keyword evidence="4" id="KW-1185">Reference proteome</keyword>
<keyword evidence="2" id="KW-0472">Membrane</keyword>
<keyword evidence="2" id="KW-1133">Transmembrane helix</keyword>
<sequence length="349" mass="37698">MKGGPLRTGVLGIAAIFVGYALFATWLGVHAVSYLDARDRATSRTTGRVVEDGMGDDLDIRVRWTDADHHTRVDRFAVYDTDRYAKGENFPVAYDPSAAHPQGFPADPEETATEDDLIMPILLGAVVAVLLTGIWLWRGLRFRLTSRRPGRPMTAHVRIGTRRRTYWRSPTTTWLELTTPQGGLHWQRVIWHPALHETPPTAHTAPPEPPATTHDAPPEPPTTTHRTPPALPVTVHGTARPGSRRPAVPVLPDGTRLVPLGRLRDHAPAGLFFDDAPVRTDLRDAFILPPDTAAAPLWHEGALTAALGTLLGTVAGLALTDAALTTTVAIALCGAALVTSSWALSAPQP</sequence>
<name>A0ABV9ATM6_9ACTN</name>
<feature type="compositionally biased region" description="Low complexity" evidence="1">
    <location>
        <begin position="197"/>
        <end position="215"/>
    </location>
</feature>
<evidence type="ECO:0008006" key="5">
    <source>
        <dbReference type="Google" id="ProtNLM"/>
    </source>
</evidence>
<evidence type="ECO:0000313" key="4">
    <source>
        <dbReference type="Proteomes" id="UP001595839"/>
    </source>
</evidence>
<dbReference type="Proteomes" id="UP001595839">
    <property type="component" value="Unassembled WGS sequence"/>
</dbReference>
<comment type="caution">
    <text evidence="3">The sequence shown here is derived from an EMBL/GenBank/DDBJ whole genome shotgun (WGS) entry which is preliminary data.</text>
</comment>
<reference evidence="4" key="1">
    <citation type="journal article" date="2019" name="Int. J. Syst. Evol. Microbiol.">
        <title>The Global Catalogue of Microorganisms (GCM) 10K type strain sequencing project: providing services to taxonomists for standard genome sequencing and annotation.</title>
        <authorList>
            <consortium name="The Broad Institute Genomics Platform"/>
            <consortium name="The Broad Institute Genome Sequencing Center for Infectious Disease"/>
            <person name="Wu L."/>
            <person name="Ma J."/>
        </authorList>
    </citation>
    <scope>NUCLEOTIDE SEQUENCE [LARGE SCALE GENOMIC DNA]</scope>
    <source>
        <strain evidence="4">CGMCC 4.7177</strain>
    </source>
</reference>
<feature type="transmembrane region" description="Helical" evidence="2">
    <location>
        <begin position="117"/>
        <end position="137"/>
    </location>
</feature>
<gene>
    <name evidence="3" type="ORF">ACFPIH_26935</name>
</gene>
<evidence type="ECO:0000313" key="3">
    <source>
        <dbReference type="EMBL" id="MFC4503104.1"/>
    </source>
</evidence>
<evidence type="ECO:0000256" key="1">
    <source>
        <dbReference type="SAM" id="MobiDB-lite"/>
    </source>
</evidence>
<proteinExistence type="predicted"/>
<protein>
    <recommendedName>
        <fullName evidence="5">DUF3592 domain-containing protein</fullName>
    </recommendedName>
</protein>
<dbReference type="RefSeq" id="WP_381176543.1">
    <property type="nucleotide sequence ID" value="NZ_JBHSFK010000018.1"/>
</dbReference>